<dbReference type="Pfam" id="PF02481">
    <property type="entry name" value="DNA_processg_A"/>
    <property type="match status" value="1"/>
</dbReference>
<dbReference type="RefSeq" id="WP_168935697.1">
    <property type="nucleotide sequence ID" value="NZ_CAMFBL010000021.1"/>
</dbReference>
<accession>A0A848CAN1</accession>
<evidence type="ECO:0000256" key="1">
    <source>
        <dbReference type="ARBA" id="ARBA00006525"/>
    </source>
</evidence>
<dbReference type="Gene3D" id="1.10.10.10">
    <property type="entry name" value="Winged helix-like DNA-binding domain superfamily/Winged helix DNA-binding domain"/>
    <property type="match status" value="1"/>
</dbReference>
<feature type="domain" description="Smf/DprA SLOG" evidence="3">
    <location>
        <begin position="99"/>
        <end position="306"/>
    </location>
</feature>
<protein>
    <submittedName>
        <fullName evidence="5">DNA-protecting protein DprA</fullName>
    </submittedName>
</protein>
<organism evidence="5 6">
    <name type="scientific">Desulfovibrio piger</name>
    <dbReference type="NCBI Taxonomy" id="901"/>
    <lineage>
        <taxon>Bacteria</taxon>
        <taxon>Pseudomonadati</taxon>
        <taxon>Thermodesulfobacteriota</taxon>
        <taxon>Desulfovibrionia</taxon>
        <taxon>Desulfovibrionales</taxon>
        <taxon>Desulfovibrionaceae</taxon>
        <taxon>Desulfovibrio</taxon>
    </lineage>
</organism>
<evidence type="ECO:0000313" key="6">
    <source>
        <dbReference type="Proteomes" id="UP000522333"/>
    </source>
</evidence>
<dbReference type="SUPFAM" id="SSF102405">
    <property type="entry name" value="MCP/YpsA-like"/>
    <property type="match status" value="1"/>
</dbReference>
<dbReference type="Gene3D" id="3.40.50.450">
    <property type="match status" value="1"/>
</dbReference>
<evidence type="ECO:0000313" key="5">
    <source>
        <dbReference type="EMBL" id="NME52330.1"/>
    </source>
</evidence>
<reference evidence="5 6" key="1">
    <citation type="submission" date="2020-04" db="EMBL/GenBank/DDBJ databases">
        <authorList>
            <person name="Hitch T.C.A."/>
            <person name="Wylensek D."/>
            <person name="Clavel T."/>
        </authorList>
    </citation>
    <scope>NUCLEOTIDE SEQUENCE [LARGE SCALE GENOMIC DNA]</scope>
    <source>
        <strain evidence="5 6">PG-251-APC-1</strain>
    </source>
</reference>
<dbReference type="PANTHER" id="PTHR43022">
    <property type="entry name" value="PROTEIN SMF"/>
    <property type="match status" value="1"/>
</dbReference>
<gene>
    <name evidence="5" type="primary">dprA</name>
    <name evidence="5" type="ORF">HF854_07265</name>
</gene>
<feature type="compositionally biased region" description="Low complexity" evidence="2">
    <location>
        <begin position="368"/>
        <end position="377"/>
    </location>
</feature>
<dbReference type="NCBIfam" id="TIGR00732">
    <property type="entry name" value="dprA"/>
    <property type="match status" value="1"/>
</dbReference>
<feature type="region of interest" description="Disordered" evidence="2">
    <location>
        <begin position="328"/>
        <end position="378"/>
    </location>
</feature>
<feature type="domain" description="DprA winged helix" evidence="4">
    <location>
        <begin position="373"/>
        <end position="428"/>
    </location>
</feature>
<evidence type="ECO:0000259" key="4">
    <source>
        <dbReference type="Pfam" id="PF17782"/>
    </source>
</evidence>
<evidence type="ECO:0000256" key="2">
    <source>
        <dbReference type="SAM" id="MobiDB-lite"/>
    </source>
</evidence>
<dbReference type="InterPro" id="IPR057666">
    <property type="entry name" value="DrpA_SLOG"/>
</dbReference>
<comment type="similarity">
    <text evidence="1">Belongs to the DprA/Smf family.</text>
</comment>
<dbReference type="GO" id="GO:0009294">
    <property type="term" value="P:DNA-mediated transformation"/>
    <property type="evidence" value="ECO:0007669"/>
    <property type="project" value="InterPro"/>
</dbReference>
<dbReference type="InterPro" id="IPR041614">
    <property type="entry name" value="DprA_WH"/>
</dbReference>
<dbReference type="AlphaFoldDB" id="A0A848CAN1"/>
<evidence type="ECO:0000259" key="3">
    <source>
        <dbReference type="Pfam" id="PF02481"/>
    </source>
</evidence>
<dbReference type="PANTHER" id="PTHR43022:SF1">
    <property type="entry name" value="PROTEIN SMF"/>
    <property type="match status" value="1"/>
</dbReference>
<dbReference type="Proteomes" id="UP000522333">
    <property type="component" value="Unassembled WGS sequence"/>
</dbReference>
<sequence>MTDQAPAAPLSARWTDMDDRARREYWAGLALRHCRGLGARSCYRLLRHFGSAFAALEGRERWADAGVDKGKAAELSTGSWRVTARAEWDAVRDLDAVVVQWHEAAYPALLRTLPDAPVLLYCLGDLSLLANPAVAVIGSRKATPRGQALAGHMAGAFASWGITVVSGMAWGIDKAAHEAALSRTGSSIAVLGTGIDVPYPRANTRLYDRMAAKGLLVSEFAPGTPALRENFPVRNRIISGLSLGVVVVEAASRSGTLITSRLALEQGREVYAVPGAALSGQSLGCQELVRQGAKPVFAPEDVLEDLAGPLRDFGVQADHLTREAAERRRRAEAEGTGLSRTLFACMPPETDTPPKADSGNGEERPTQGAGDTDTAAASPAQDTIIPLLREQGPLHVDALGAALGRSPAELAPVLLGLEIMGRIRRLPGARYEAV</sequence>
<dbReference type="EMBL" id="JABAFY010000023">
    <property type="protein sequence ID" value="NME52330.1"/>
    <property type="molecule type" value="Genomic_DNA"/>
</dbReference>
<dbReference type="Pfam" id="PF17782">
    <property type="entry name" value="WHD_DprA"/>
    <property type="match status" value="1"/>
</dbReference>
<proteinExistence type="inferred from homology"/>
<comment type="caution">
    <text evidence="5">The sequence shown here is derived from an EMBL/GenBank/DDBJ whole genome shotgun (WGS) entry which is preliminary data.</text>
</comment>
<dbReference type="InterPro" id="IPR036388">
    <property type="entry name" value="WH-like_DNA-bd_sf"/>
</dbReference>
<name>A0A848CAN1_9BACT</name>
<dbReference type="InterPro" id="IPR003488">
    <property type="entry name" value="DprA"/>
</dbReference>